<dbReference type="AlphaFoldDB" id="A0A1N6AV04"/>
<keyword evidence="3" id="KW-1185">Reference proteome</keyword>
<evidence type="ECO:0008006" key="4">
    <source>
        <dbReference type="Google" id="ProtNLM"/>
    </source>
</evidence>
<feature type="signal peptide" evidence="1">
    <location>
        <begin position="1"/>
        <end position="25"/>
    </location>
</feature>
<dbReference type="RefSeq" id="WP_074317742.1">
    <property type="nucleotide sequence ID" value="NZ_FSQT01000002.1"/>
</dbReference>
<dbReference type="STRING" id="709881.SAMN04489832_6201"/>
<name>A0A1N6AV04_9ACTN</name>
<dbReference type="OrthoDB" id="504981at2"/>
<protein>
    <recommendedName>
        <fullName evidence="4">Sugar lactone lactonase YvrE</fullName>
    </recommendedName>
</protein>
<reference evidence="3" key="1">
    <citation type="submission" date="2016-12" db="EMBL/GenBank/DDBJ databases">
        <authorList>
            <person name="Varghese N."/>
            <person name="Submissions S."/>
        </authorList>
    </citation>
    <scope>NUCLEOTIDE SEQUENCE [LARGE SCALE GENOMIC DNA]</scope>
    <source>
        <strain evidence="3">DSM 45599</strain>
    </source>
</reference>
<organism evidence="2 3">
    <name type="scientific">Micromonospora cremea</name>
    <dbReference type="NCBI Taxonomy" id="709881"/>
    <lineage>
        <taxon>Bacteria</taxon>
        <taxon>Bacillati</taxon>
        <taxon>Actinomycetota</taxon>
        <taxon>Actinomycetes</taxon>
        <taxon>Micromonosporales</taxon>
        <taxon>Micromonosporaceae</taxon>
        <taxon>Micromonospora</taxon>
    </lineage>
</organism>
<gene>
    <name evidence="2" type="ORF">SAMN04489832_6201</name>
</gene>
<feature type="chain" id="PRO_5039597816" description="Sugar lactone lactonase YvrE" evidence="1">
    <location>
        <begin position="26"/>
        <end position="316"/>
    </location>
</feature>
<dbReference type="InterPro" id="IPR011042">
    <property type="entry name" value="6-blade_b-propeller_TolB-like"/>
</dbReference>
<evidence type="ECO:0000313" key="3">
    <source>
        <dbReference type="Proteomes" id="UP000185124"/>
    </source>
</evidence>
<proteinExistence type="predicted"/>
<dbReference type="Proteomes" id="UP000185124">
    <property type="component" value="Unassembled WGS sequence"/>
</dbReference>
<sequence length="316" mass="32943">MKKLLASTTASLAVLTVAVPAPALGAGPRPDTYVVSREPGVLPEGIAVTPDGTLYVTSVGTGTVYRGHVRDRKLRPFLPAGADGRTRAAGVHVDRRGRLFVAGWDTGTLFVYASDGGLLARRTAPDAVLNDLAITADAVYVTDSVTGTVWRASLDGPEVGDLVPWLTAADFPAVPGFLNGIAVADGGRVALVADQGSGEPGTERLWRVDLVERTATVVEVVNGQMGADGLLLEGDKLYGVVNFPDGAGGWAFAVNLAILNADLRTARVVRQSRPASLTQSPTTVVRDAGRLLWVNSQLNAPTPAPPFTVTQVPGLH</sequence>
<dbReference type="EMBL" id="FSQT01000002">
    <property type="protein sequence ID" value="SIN37855.1"/>
    <property type="molecule type" value="Genomic_DNA"/>
</dbReference>
<evidence type="ECO:0000256" key="1">
    <source>
        <dbReference type="SAM" id="SignalP"/>
    </source>
</evidence>
<evidence type="ECO:0000313" key="2">
    <source>
        <dbReference type="EMBL" id="SIN37855.1"/>
    </source>
</evidence>
<accession>A0A1N6AV04</accession>
<keyword evidence="1" id="KW-0732">Signal</keyword>
<dbReference type="SUPFAM" id="SSF63829">
    <property type="entry name" value="Calcium-dependent phosphotriesterase"/>
    <property type="match status" value="1"/>
</dbReference>
<dbReference type="Gene3D" id="2.120.10.30">
    <property type="entry name" value="TolB, C-terminal domain"/>
    <property type="match status" value="1"/>
</dbReference>